<dbReference type="Gene3D" id="2.40.170.20">
    <property type="entry name" value="TonB-dependent receptor, beta-barrel domain"/>
    <property type="match status" value="1"/>
</dbReference>
<dbReference type="InterPro" id="IPR037066">
    <property type="entry name" value="Plug_dom_sf"/>
</dbReference>
<dbReference type="InterPro" id="IPR036942">
    <property type="entry name" value="Beta-barrel_TonB_sf"/>
</dbReference>
<comment type="similarity">
    <text evidence="7">Belongs to the TonB-dependent receptor family.</text>
</comment>
<keyword evidence="2 7" id="KW-0813">Transport</keyword>
<dbReference type="PANTHER" id="PTHR40980:SF4">
    <property type="entry name" value="TONB-DEPENDENT RECEPTOR-LIKE BETA-BARREL DOMAIN-CONTAINING PROTEIN"/>
    <property type="match status" value="1"/>
</dbReference>
<feature type="chain" id="PRO_5045300070" evidence="9">
    <location>
        <begin position="19"/>
        <end position="800"/>
    </location>
</feature>
<keyword evidence="11" id="KW-0675">Receptor</keyword>
<evidence type="ECO:0000256" key="3">
    <source>
        <dbReference type="ARBA" id="ARBA00022452"/>
    </source>
</evidence>
<name>A0ABW3JUA9_9FLAO</name>
<dbReference type="InterPro" id="IPR041700">
    <property type="entry name" value="OMP_b-brl_3"/>
</dbReference>
<dbReference type="Gene3D" id="2.60.40.1120">
    <property type="entry name" value="Carboxypeptidase-like, regulatory domain"/>
    <property type="match status" value="1"/>
</dbReference>
<comment type="caution">
    <text evidence="11">The sequence shown here is derived from an EMBL/GenBank/DDBJ whole genome shotgun (WGS) entry which is preliminary data.</text>
</comment>
<keyword evidence="9" id="KW-0732">Signal</keyword>
<dbReference type="Proteomes" id="UP001597062">
    <property type="component" value="Unassembled WGS sequence"/>
</dbReference>
<feature type="domain" description="Outer membrane protein beta-barrel" evidence="10">
    <location>
        <begin position="372"/>
        <end position="774"/>
    </location>
</feature>
<dbReference type="Pfam" id="PF13715">
    <property type="entry name" value="CarbopepD_reg_2"/>
    <property type="match status" value="1"/>
</dbReference>
<keyword evidence="4 7" id="KW-0812">Transmembrane</keyword>
<evidence type="ECO:0000256" key="1">
    <source>
        <dbReference type="ARBA" id="ARBA00004571"/>
    </source>
</evidence>
<dbReference type="SUPFAM" id="SSF56935">
    <property type="entry name" value="Porins"/>
    <property type="match status" value="1"/>
</dbReference>
<evidence type="ECO:0000256" key="2">
    <source>
        <dbReference type="ARBA" id="ARBA00022448"/>
    </source>
</evidence>
<dbReference type="EMBL" id="JBHTJR010000054">
    <property type="protein sequence ID" value="MFD0994080.1"/>
    <property type="molecule type" value="Genomic_DNA"/>
</dbReference>
<feature type="signal peptide" evidence="9">
    <location>
        <begin position="1"/>
        <end position="18"/>
    </location>
</feature>
<evidence type="ECO:0000256" key="6">
    <source>
        <dbReference type="ARBA" id="ARBA00023237"/>
    </source>
</evidence>
<evidence type="ECO:0000313" key="11">
    <source>
        <dbReference type="EMBL" id="MFD0994080.1"/>
    </source>
</evidence>
<comment type="subcellular location">
    <subcellularLocation>
        <location evidence="1 7">Cell outer membrane</location>
        <topology evidence="1 7">Multi-pass membrane protein</topology>
    </subcellularLocation>
</comment>
<organism evidence="11 12">
    <name type="scientific">Tenacibaculum geojense</name>
    <dbReference type="NCBI Taxonomy" id="915352"/>
    <lineage>
        <taxon>Bacteria</taxon>
        <taxon>Pseudomonadati</taxon>
        <taxon>Bacteroidota</taxon>
        <taxon>Flavobacteriia</taxon>
        <taxon>Flavobacteriales</taxon>
        <taxon>Flavobacteriaceae</taxon>
        <taxon>Tenacibaculum</taxon>
    </lineage>
</organism>
<sequence length="800" mass="90080">MKKILWVFFFCITTLVKAQMPKNLVAKPGTVSGKVIEKLTNQPLPYVNIVIYDTAKKVITGGITDETGVFSIKNIPEGVASVEVQFIGFKTITKAITIDKKNRKVNLGTIALEEDSTTLDEVEVRAETSTIVQKVDRKVINVGKDLTSAGTTASEMLNNVQSVSVDSQTGNISLRGNENVRILIDGKPTNISAAQLLKQIPSSSIKSIELITNPSAKYNPEGMSGIINIVLHKNANIGFNGNIDTGLTAGHFVRYNAATNMNYKTGNVNFFTNYGYNGGDNYNYGFVDRPNEDRIQNFEFINKNQSHLFKIGADIYLNDKNTLSFYTTQNWYNGGGNGSTLITENGTITSNADNIQDIENQSSTYNLNYKLDFDDKGHNIEFEANYTDINGIEDAVNIDTENQNNNALNFITDITNDASNTQINLDYTNPIHKNGKLEIGAEYRQNSTKNNNITTQDGNPNSNFTYDRYIYSAYVNYGHQFGKFNTQIGARFEQYDIEGNFNQENESPAKVTDEIFSVYPSVFISYEATEKDQFQVSYSRRVDRPGIQQVNPIREWSTPLITSVGNPNLFPQFTNSLELNYTHKFKGGSFSLGSFYRNVNDVISRITYADLNDPSGRSQILTFQNFDDTDVYGLEFSSNYKIAKWWRTNFSTEIYSQKQFGIADLNNPNAERLEVDNTVFNARVSNSFTATKNLRFQVFAMYRGANEDIQWKVEPMWMVNAGGSYTILQGKGTINLRVNDIFKGMKFAFNSTNPFVQNGRFNWESRTIFLGFNYRFGGGKNKAKSRRRRDSNEKQGGGFF</sequence>
<evidence type="ECO:0000256" key="5">
    <source>
        <dbReference type="ARBA" id="ARBA00023136"/>
    </source>
</evidence>
<dbReference type="InterPro" id="IPR008969">
    <property type="entry name" value="CarboxyPept-like_regulatory"/>
</dbReference>
<keyword evidence="3 7" id="KW-1134">Transmembrane beta strand</keyword>
<keyword evidence="5 7" id="KW-0472">Membrane</keyword>
<evidence type="ECO:0000256" key="7">
    <source>
        <dbReference type="PROSITE-ProRule" id="PRU01360"/>
    </source>
</evidence>
<accession>A0ABW3JUA9</accession>
<proteinExistence type="inferred from homology"/>
<dbReference type="InterPro" id="IPR039426">
    <property type="entry name" value="TonB-dep_rcpt-like"/>
</dbReference>
<evidence type="ECO:0000256" key="4">
    <source>
        <dbReference type="ARBA" id="ARBA00022692"/>
    </source>
</evidence>
<evidence type="ECO:0000256" key="8">
    <source>
        <dbReference type="SAM" id="MobiDB-lite"/>
    </source>
</evidence>
<evidence type="ECO:0000313" key="12">
    <source>
        <dbReference type="Proteomes" id="UP001597062"/>
    </source>
</evidence>
<keyword evidence="6 7" id="KW-0998">Cell outer membrane</keyword>
<evidence type="ECO:0000256" key="9">
    <source>
        <dbReference type="SAM" id="SignalP"/>
    </source>
</evidence>
<protein>
    <submittedName>
        <fullName evidence="11">TonB-dependent receptor domain-containing protein</fullName>
    </submittedName>
</protein>
<reference evidence="12" key="1">
    <citation type="journal article" date="2019" name="Int. J. Syst. Evol. Microbiol.">
        <title>The Global Catalogue of Microorganisms (GCM) 10K type strain sequencing project: providing services to taxonomists for standard genome sequencing and annotation.</title>
        <authorList>
            <consortium name="The Broad Institute Genomics Platform"/>
            <consortium name="The Broad Institute Genome Sequencing Center for Infectious Disease"/>
            <person name="Wu L."/>
            <person name="Ma J."/>
        </authorList>
    </citation>
    <scope>NUCLEOTIDE SEQUENCE [LARGE SCALE GENOMIC DNA]</scope>
    <source>
        <strain evidence="12">CCUG 60527</strain>
    </source>
</reference>
<gene>
    <name evidence="11" type="ORF">ACFQ1U_12760</name>
</gene>
<keyword evidence="12" id="KW-1185">Reference proteome</keyword>
<dbReference type="PANTHER" id="PTHR40980">
    <property type="entry name" value="PLUG DOMAIN-CONTAINING PROTEIN"/>
    <property type="match status" value="1"/>
</dbReference>
<dbReference type="Gene3D" id="2.170.130.10">
    <property type="entry name" value="TonB-dependent receptor, plug domain"/>
    <property type="match status" value="1"/>
</dbReference>
<feature type="region of interest" description="Disordered" evidence="8">
    <location>
        <begin position="779"/>
        <end position="800"/>
    </location>
</feature>
<dbReference type="Pfam" id="PF14905">
    <property type="entry name" value="OMP_b-brl_3"/>
    <property type="match status" value="1"/>
</dbReference>
<dbReference type="RefSeq" id="WP_386108994.1">
    <property type="nucleotide sequence ID" value="NZ_JBHTJR010000054.1"/>
</dbReference>
<dbReference type="SUPFAM" id="SSF49464">
    <property type="entry name" value="Carboxypeptidase regulatory domain-like"/>
    <property type="match status" value="1"/>
</dbReference>
<dbReference type="PROSITE" id="PS52016">
    <property type="entry name" value="TONB_DEPENDENT_REC_3"/>
    <property type="match status" value="1"/>
</dbReference>
<evidence type="ECO:0000259" key="10">
    <source>
        <dbReference type="Pfam" id="PF14905"/>
    </source>
</evidence>